<dbReference type="InterPro" id="IPR000595">
    <property type="entry name" value="cNMP-bd_dom"/>
</dbReference>
<evidence type="ECO:0000259" key="3">
    <source>
        <dbReference type="PROSITE" id="PS50883"/>
    </source>
</evidence>
<proteinExistence type="predicted"/>
<dbReference type="PROSITE" id="PS50883">
    <property type="entry name" value="EAL"/>
    <property type="match status" value="1"/>
</dbReference>
<feature type="domain" description="EAL" evidence="3">
    <location>
        <begin position="190"/>
        <end position="454"/>
    </location>
</feature>
<dbReference type="PROSITE" id="PS50042">
    <property type="entry name" value="CNMP_BINDING_3"/>
    <property type="match status" value="1"/>
</dbReference>
<dbReference type="SUPFAM" id="SSF51206">
    <property type="entry name" value="cAMP-binding domain-like"/>
    <property type="match status" value="1"/>
</dbReference>
<dbReference type="InterPro" id="IPR001633">
    <property type="entry name" value="EAL_dom"/>
</dbReference>
<evidence type="ECO:0000259" key="2">
    <source>
        <dbReference type="PROSITE" id="PS50042"/>
    </source>
</evidence>
<dbReference type="InterPro" id="IPR018488">
    <property type="entry name" value="cNMP-bd_CS"/>
</dbReference>
<dbReference type="EMBL" id="GU474903">
    <property type="protein sequence ID" value="ADI18894.1"/>
    <property type="molecule type" value="Genomic_DNA"/>
</dbReference>
<dbReference type="Gene3D" id="2.60.120.10">
    <property type="entry name" value="Jelly Rolls"/>
    <property type="match status" value="1"/>
</dbReference>
<dbReference type="Gene3D" id="3.20.20.450">
    <property type="entry name" value="EAL domain"/>
    <property type="match status" value="1"/>
</dbReference>
<dbReference type="Pfam" id="PF00563">
    <property type="entry name" value="EAL"/>
    <property type="match status" value="1"/>
</dbReference>
<dbReference type="PROSITE" id="PS00889">
    <property type="entry name" value="CNMP_BINDING_2"/>
    <property type="match status" value="1"/>
</dbReference>
<dbReference type="SMART" id="SM00052">
    <property type="entry name" value="EAL"/>
    <property type="match status" value="1"/>
</dbReference>
<dbReference type="InterPro" id="IPR018490">
    <property type="entry name" value="cNMP-bd_dom_sf"/>
</dbReference>
<dbReference type="InterPro" id="IPR035919">
    <property type="entry name" value="EAL_sf"/>
</dbReference>
<evidence type="ECO:0000256" key="1">
    <source>
        <dbReference type="SAM" id="MobiDB-lite"/>
    </source>
</evidence>
<dbReference type="CDD" id="cd01948">
    <property type="entry name" value="EAL"/>
    <property type="match status" value="1"/>
</dbReference>
<feature type="region of interest" description="Disordered" evidence="1">
    <location>
        <begin position="148"/>
        <end position="172"/>
    </location>
</feature>
<dbReference type="PANTHER" id="PTHR33121:SF70">
    <property type="entry name" value="SIGNALING PROTEIN YKOW"/>
    <property type="match status" value="1"/>
</dbReference>
<dbReference type="InterPro" id="IPR050706">
    <property type="entry name" value="Cyclic-di-GMP_PDE-like"/>
</dbReference>
<dbReference type="InterPro" id="IPR014710">
    <property type="entry name" value="RmlC-like_jellyroll"/>
</dbReference>
<reference evidence="4" key="1">
    <citation type="journal article" date="2011" name="Environ. Microbiol.">
        <title>Time-series analyses of Monterey Bay coastal microbial picoplankton using a 'genome proxy' microarray.</title>
        <authorList>
            <person name="Rich V.I."/>
            <person name="Pham V.D."/>
            <person name="Eppley J."/>
            <person name="Shi Y."/>
            <person name="DeLong E.F."/>
        </authorList>
    </citation>
    <scope>NUCLEOTIDE SEQUENCE</scope>
</reference>
<evidence type="ECO:0000313" key="4">
    <source>
        <dbReference type="EMBL" id="ADI18894.1"/>
    </source>
</evidence>
<sequence>MDQFINVDRMMIRSFKAGEWVFHEGDIGDCAYLVETGEVQIVLERGSELIPLVCYGEGSLFGEMSIIGDQPRSASAFAQSDCKLRKISREQINRRLEQADPILKVCMSVLIGHLKKSLAKYDEKENAKPELSLDEKLRLAADRAVKPSMQVQDDMSSTKEQPKMTIPSAKSEVVKADPLSQEMFKQALYTINLENDLDKALKDEELVLFYQPIIEANTGRLAGFEALMRWIHPDRGMISPGDFIPVAERSGQMVAMTHWAVEQACQDLCYLRDLFLASVALSANVSEKMFMSVNFSSRDFLDSELMDKVQQLLKNYDLPKNSLKIEVTESVLVSSPREVTNALNNCREHGASVAIDDFGTGYSSLSYLQTLPADTLKIDQAFIRPMHNDERHMALVESIIHLAQRLDMVTVAEGVETELDAQSLASLQCDYLQGYYFARPMPAQDIIRWANDKWGED</sequence>
<protein>
    <submittedName>
        <fullName evidence="4">FOG: eal domain-protein</fullName>
    </submittedName>
</protein>
<dbReference type="Pfam" id="PF00027">
    <property type="entry name" value="cNMP_binding"/>
    <property type="match status" value="1"/>
</dbReference>
<dbReference type="PRINTS" id="PR00103">
    <property type="entry name" value="CAMPKINASE"/>
</dbReference>
<dbReference type="PANTHER" id="PTHR33121">
    <property type="entry name" value="CYCLIC DI-GMP PHOSPHODIESTERASE PDEF"/>
    <property type="match status" value="1"/>
</dbReference>
<dbReference type="SMART" id="SM00100">
    <property type="entry name" value="cNMP"/>
    <property type="match status" value="1"/>
</dbReference>
<organism evidence="4">
    <name type="scientific">uncultured delta proteobacterium HF0010_08B07</name>
    <dbReference type="NCBI Taxonomy" id="710821"/>
    <lineage>
        <taxon>Bacteria</taxon>
        <taxon>Deltaproteobacteria</taxon>
        <taxon>environmental samples</taxon>
    </lineage>
</organism>
<feature type="domain" description="Cyclic nucleotide-binding" evidence="2">
    <location>
        <begin position="7"/>
        <end position="96"/>
    </location>
</feature>
<dbReference type="SUPFAM" id="SSF141868">
    <property type="entry name" value="EAL domain-like"/>
    <property type="match status" value="1"/>
</dbReference>
<dbReference type="CDD" id="cd00038">
    <property type="entry name" value="CAP_ED"/>
    <property type="match status" value="1"/>
</dbReference>
<dbReference type="GO" id="GO:0071111">
    <property type="term" value="F:cyclic-guanylate-specific phosphodiesterase activity"/>
    <property type="evidence" value="ECO:0007669"/>
    <property type="project" value="InterPro"/>
</dbReference>
<accession>E0XWV3</accession>
<name>E0XWV3_9DELT</name>
<dbReference type="AlphaFoldDB" id="E0XWV3"/>